<dbReference type="EMBL" id="CACRXK020010081">
    <property type="protein sequence ID" value="CAB4018600.1"/>
    <property type="molecule type" value="Genomic_DNA"/>
</dbReference>
<name>A0A6S7IPB7_PARCT</name>
<sequence>LYTHGDSLWTPHLCGISKMGSHKSKERQRRLEGHRILVLTDATDRDILSHHSTMVDCVHDTISSSLLCLMDSHVSMSSSANRAKRIVHEDLINIHHRHAIVIYGLNQNGFRLRTSIYNAYSNDKYSYLKPCTQGLPARFFNMAAKAGEALGCPCNLKTGFDRFEAQR</sequence>
<protein>
    <submittedName>
        <fullName evidence="1">Uncharacterized protein</fullName>
    </submittedName>
</protein>
<feature type="non-terminal residue" evidence="1">
    <location>
        <position position="1"/>
    </location>
</feature>
<comment type="caution">
    <text evidence="1">The sequence shown here is derived from an EMBL/GenBank/DDBJ whole genome shotgun (WGS) entry which is preliminary data.</text>
</comment>
<dbReference type="Proteomes" id="UP001152795">
    <property type="component" value="Unassembled WGS sequence"/>
</dbReference>
<gene>
    <name evidence="1" type="ORF">PACLA_8A032274</name>
</gene>
<accession>A0A6S7IPB7</accession>
<evidence type="ECO:0000313" key="2">
    <source>
        <dbReference type="Proteomes" id="UP001152795"/>
    </source>
</evidence>
<keyword evidence="2" id="KW-1185">Reference proteome</keyword>
<evidence type="ECO:0000313" key="1">
    <source>
        <dbReference type="EMBL" id="CAB4018600.1"/>
    </source>
</evidence>
<dbReference type="AlphaFoldDB" id="A0A6S7IPB7"/>
<feature type="non-terminal residue" evidence="1">
    <location>
        <position position="167"/>
    </location>
</feature>
<reference evidence="1" key="1">
    <citation type="submission" date="2020-04" db="EMBL/GenBank/DDBJ databases">
        <authorList>
            <person name="Alioto T."/>
            <person name="Alioto T."/>
            <person name="Gomez Garrido J."/>
        </authorList>
    </citation>
    <scope>NUCLEOTIDE SEQUENCE</scope>
    <source>
        <strain evidence="1">A484AB</strain>
    </source>
</reference>
<proteinExistence type="predicted"/>
<organism evidence="1 2">
    <name type="scientific">Paramuricea clavata</name>
    <name type="common">Red gorgonian</name>
    <name type="synonym">Violescent sea-whip</name>
    <dbReference type="NCBI Taxonomy" id="317549"/>
    <lineage>
        <taxon>Eukaryota</taxon>
        <taxon>Metazoa</taxon>
        <taxon>Cnidaria</taxon>
        <taxon>Anthozoa</taxon>
        <taxon>Octocorallia</taxon>
        <taxon>Malacalcyonacea</taxon>
        <taxon>Plexauridae</taxon>
        <taxon>Paramuricea</taxon>
    </lineage>
</organism>